<accession>A0A517ZVW8</accession>
<sequence>MSGSKAIGFVFVVATFCFAGFAGWAGHSHDHFVSTVSAEEADAKWGDLSGQFIYGGEPPVPEALELNKDAEFCGPFDLHSEQLRVDKESRGIANVVIWLEMPRRQTPPIHESYAESAKADVLLANKDCRFVPHVTTLRTTQKLLIKNDDKIAHNTAAYLKRNLPFNAVSPPETEDRRTARRVERAPAKVSCSIHAWMTGWLLVQDHPYMAVTDKEGRFTIKNLPAGEWTFHVWHEVPTDVTAATQDGASQTWKKGLVTVTVKPGENDFGQWTLDPKLFK</sequence>
<reference evidence="1 2" key="1">
    <citation type="submission" date="2019-02" db="EMBL/GenBank/DDBJ databases">
        <title>Deep-cultivation of Planctomycetes and their phenomic and genomic characterization uncovers novel biology.</title>
        <authorList>
            <person name="Wiegand S."/>
            <person name="Jogler M."/>
            <person name="Boedeker C."/>
            <person name="Pinto D."/>
            <person name="Vollmers J."/>
            <person name="Rivas-Marin E."/>
            <person name="Kohn T."/>
            <person name="Peeters S.H."/>
            <person name="Heuer A."/>
            <person name="Rast P."/>
            <person name="Oberbeckmann S."/>
            <person name="Bunk B."/>
            <person name="Jeske O."/>
            <person name="Meyerdierks A."/>
            <person name="Storesund J.E."/>
            <person name="Kallscheuer N."/>
            <person name="Luecker S."/>
            <person name="Lage O.M."/>
            <person name="Pohl T."/>
            <person name="Merkel B.J."/>
            <person name="Hornburger P."/>
            <person name="Mueller R.-W."/>
            <person name="Bruemmer F."/>
            <person name="Labrenz M."/>
            <person name="Spormann A.M."/>
            <person name="Op den Camp H."/>
            <person name="Overmann J."/>
            <person name="Amann R."/>
            <person name="Jetten M.S.M."/>
            <person name="Mascher T."/>
            <person name="Medema M.H."/>
            <person name="Devos D.P."/>
            <person name="Kaster A.-K."/>
            <person name="Ovreas L."/>
            <person name="Rohde M."/>
            <person name="Galperin M.Y."/>
            <person name="Jogler C."/>
        </authorList>
    </citation>
    <scope>NUCLEOTIDE SEQUENCE [LARGE SCALE GENOMIC DNA]</scope>
    <source>
        <strain evidence="1 2">Mal52</strain>
    </source>
</reference>
<dbReference type="KEGG" id="sdyn:Mal52_51560"/>
<dbReference type="SUPFAM" id="SSF49503">
    <property type="entry name" value="Cupredoxins"/>
    <property type="match status" value="1"/>
</dbReference>
<name>A0A517ZVW8_9PLAN</name>
<dbReference type="SUPFAM" id="SSF49464">
    <property type="entry name" value="Carboxypeptidase regulatory domain-like"/>
    <property type="match status" value="1"/>
</dbReference>
<proteinExistence type="predicted"/>
<dbReference type="EMBL" id="CP036276">
    <property type="protein sequence ID" value="QDU46634.1"/>
    <property type="molecule type" value="Genomic_DNA"/>
</dbReference>
<evidence type="ECO:0000313" key="1">
    <source>
        <dbReference type="EMBL" id="QDU46634.1"/>
    </source>
</evidence>
<gene>
    <name evidence="1" type="ORF">Mal52_51560</name>
</gene>
<protein>
    <recommendedName>
        <fullName evidence="3">Rhamnogalacturonan lyase domain-containing protein</fullName>
    </recommendedName>
</protein>
<organism evidence="1 2">
    <name type="scientific">Symmachiella dynata</name>
    <dbReference type="NCBI Taxonomy" id="2527995"/>
    <lineage>
        <taxon>Bacteria</taxon>
        <taxon>Pseudomonadati</taxon>
        <taxon>Planctomycetota</taxon>
        <taxon>Planctomycetia</taxon>
        <taxon>Planctomycetales</taxon>
        <taxon>Planctomycetaceae</taxon>
        <taxon>Symmachiella</taxon>
    </lineage>
</organism>
<dbReference type="InterPro" id="IPR008969">
    <property type="entry name" value="CarboxyPept-like_regulatory"/>
</dbReference>
<dbReference type="InterPro" id="IPR008972">
    <property type="entry name" value="Cupredoxin"/>
</dbReference>
<dbReference type="Proteomes" id="UP000319383">
    <property type="component" value="Chromosome"/>
</dbReference>
<dbReference type="AlphaFoldDB" id="A0A517ZVW8"/>
<keyword evidence="2" id="KW-1185">Reference proteome</keyword>
<evidence type="ECO:0008006" key="3">
    <source>
        <dbReference type="Google" id="ProtNLM"/>
    </source>
</evidence>
<evidence type="ECO:0000313" key="2">
    <source>
        <dbReference type="Proteomes" id="UP000319383"/>
    </source>
</evidence>